<evidence type="ECO:0000256" key="3">
    <source>
        <dbReference type="ARBA" id="ARBA00022692"/>
    </source>
</evidence>
<dbReference type="RefSeq" id="WP_011963110.1">
    <property type="nucleotide sequence ID" value="NZ_BJSV01000008.1"/>
</dbReference>
<keyword evidence="5" id="KW-0472">Membrane</keyword>
<dbReference type="KEGG" id="fpc:FPSM_01362"/>
<dbReference type="GO" id="GO:0016740">
    <property type="term" value="F:transferase activity"/>
    <property type="evidence" value="ECO:0007669"/>
    <property type="project" value="UniProtKB-KW"/>
</dbReference>
<keyword evidence="6" id="KW-0808">Transferase</keyword>
<evidence type="ECO:0000256" key="1">
    <source>
        <dbReference type="ARBA" id="ARBA00004651"/>
    </source>
</evidence>
<dbReference type="GO" id="GO:0016787">
    <property type="term" value="F:hydrolase activity"/>
    <property type="evidence" value="ECO:0007669"/>
    <property type="project" value="UniProtKB-KW"/>
</dbReference>
<dbReference type="InterPro" id="IPR000917">
    <property type="entry name" value="Sulfatase_N"/>
</dbReference>
<dbReference type="Gene3D" id="3.30.1120.80">
    <property type="match status" value="1"/>
</dbReference>
<evidence type="ECO:0000256" key="5">
    <source>
        <dbReference type="ARBA" id="ARBA00023136"/>
    </source>
</evidence>
<dbReference type="OMA" id="IANIVYY"/>
<protein>
    <submittedName>
        <fullName evidence="6">Sulfatase-like hydrolase/transferase</fullName>
    </submittedName>
</protein>
<dbReference type="Pfam" id="PF00884">
    <property type="entry name" value="Sulfatase"/>
    <property type="match status" value="1"/>
</dbReference>
<dbReference type="KEGG" id="fpq:IB65_04430"/>
<dbReference type="KEGG" id="fpv:IA03_04520"/>
<evidence type="ECO:0000256" key="2">
    <source>
        <dbReference type="ARBA" id="ARBA00022475"/>
    </source>
</evidence>
<dbReference type="EMBL" id="CP059075">
    <property type="protein sequence ID" value="QRE02924.1"/>
    <property type="molecule type" value="Genomic_DNA"/>
</dbReference>
<dbReference type="GO" id="GO:0005886">
    <property type="term" value="C:plasma membrane"/>
    <property type="evidence" value="ECO:0007669"/>
    <property type="project" value="UniProtKB-SubCell"/>
</dbReference>
<name>A0A075S5T1_FLAPS</name>
<keyword evidence="3" id="KW-0812">Transmembrane</keyword>
<dbReference type="SUPFAM" id="SSF53649">
    <property type="entry name" value="Alkaline phosphatase-like"/>
    <property type="match status" value="1"/>
</dbReference>
<proteinExistence type="predicted"/>
<sequence length="697" mass="80076">MKFFKIFSPFYNLALLYILVSVISRIVLLAHPITQSSFGFLETIKIFCFGLLSDFFVFVIASFFLWLYLIFLSNSKYLKPYGYIIFALLVLLLIYVSFFNTILNEYGGSLPEIGITFISIKTILFGLFLFLPKYRSIFRFWMFSFVLFIFVVCILQNAISEYLFWNEFGVRYNFIAVDYLVYTNEVIGNIMQSYPVIPIFSALFLIAGLITYVIVKKSKNYLDEIPNFVDKIKISAIYFSLFALSLVTIPIISDKENSQNIFVNEMQANGLHKFYLAFTNSELDYFKFYKTLPNNKAFAVLKNQIPTISNESTLRNIKAKAAENHKNVVLITIESYSADFLKTYGNEQNITPFLDSLATKSLLFTNLYAVGNRTVRGLESVTLCVPPTAGESVVKRKDNKNKFSTGSIFAKKGYNVKYIYGGDAYFDNMEDFFAGNGYGIVDKKTFKPEEITFSNVWGVCDEDLYKKAIKTMNEEAKENKPFFNHIMTVSNHRPFTYPNGKIDISGDAKSREGGVKYTDYAMKQFFIMAKKQPWFKNTVFVILADHCASSSGKTELPLDKYRIPAMIYAPEFVQPTHYNNMMSQIDVMPTVLGLLNFNYQSKFFGQDVLNTDYKPRALIATYQNLGLIKDNILTIISPKQGVKQFGLTVIENSKLGADFQIMYDEKLLNKERTDLINETISYYQTASDMLKKKKYQK</sequence>
<dbReference type="PANTHER" id="PTHR47371">
    <property type="entry name" value="LIPOTEICHOIC ACID SYNTHASE"/>
    <property type="match status" value="1"/>
</dbReference>
<dbReference type="GeneID" id="66552360"/>
<dbReference type="KEGG" id="fpk:IA06_04470"/>
<dbReference type="Proteomes" id="UP000596329">
    <property type="component" value="Chromosome"/>
</dbReference>
<dbReference type="Gene3D" id="3.40.720.10">
    <property type="entry name" value="Alkaline Phosphatase, subunit A"/>
    <property type="match status" value="1"/>
</dbReference>
<evidence type="ECO:0000313" key="7">
    <source>
        <dbReference type="Proteomes" id="UP000596329"/>
    </source>
</evidence>
<dbReference type="InterPro" id="IPR017850">
    <property type="entry name" value="Alkaline_phosphatase_core_sf"/>
</dbReference>
<keyword evidence="4" id="KW-1133">Transmembrane helix</keyword>
<organism evidence="6 7">
    <name type="scientific">Flavobacterium psychrophilum</name>
    <dbReference type="NCBI Taxonomy" id="96345"/>
    <lineage>
        <taxon>Bacteria</taxon>
        <taxon>Pseudomonadati</taxon>
        <taxon>Bacteroidota</taxon>
        <taxon>Flavobacteriia</taxon>
        <taxon>Flavobacteriales</taxon>
        <taxon>Flavobacteriaceae</taxon>
        <taxon>Flavobacterium</taxon>
    </lineage>
</organism>
<dbReference type="KEGG" id="fpw:IA04_04435"/>
<comment type="subcellular location">
    <subcellularLocation>
        <location evidence="1">Cell membrane</location>
        <topology evidence="1">Multi-pass membrane protein</topology>
    </subcellularLocation>
</comment>
<keyword evidence="6" id="KW-0378">Hydrolase</keyword>
<dbReference type="AlphaFoldDB" id="A0A075S5T1"/>
<evidence type="ECO:0000313" key="6">
    <source>
        <dbReference type="EMBL" id="QRE02924.1"/>
    </source>
</evidence>
<reference evidence="6 7" key="1">
    <citation type="submission" date="2020-07" db="EMBL/GenBank/DDBJ databases">
        <title>Genomic characterization of Flavobacterium psychrophilum strains.</title>
        <authorList>
            <person name="Castillo D."/>
            <person name="Jorgensen J."/>
            <person name="Middelboe M."/>
        </authorList>
    </citation>
    <scope>NUCLEOTIDE SEQUENCE [LARGE SCALE GENOMIC DNA]</scope>
    <source>
        <strain evidence="6 7">FPS-R7</strain>
    </source>
</reference>
<evidence type="ECO:0000256" key="4">
    <source>
        <dbReference type="ARBA" id="ARBA00022989"/>
    </source>
</evidence>
<dbReference type="InterPro" id="IPR050448">
    <property type="entry name" value="OpgB/LTA_synthase_biosynth"/>
</dbReference>
<dbReference type="CDD" id="cd16015">
    <property type="entry name" value="LTA_synthase"/>
    <property type="match status" value="1"/>
</dbReference>
<accession>A0A075S5T1</accession>
<dbReference type="PANTHER" id="PTHR47371:SF3">
    <property type="entry name" value="PHOSPHOGLYCEROL TRANSFERASE I"/>
    <property type="match status" value="1"/>
</dbReference>
<gene>
    <name evidence="6" type="ORF">H0H26_08365</name>
</gene>
<keyword evidence="2" id="KW-1003">Cell membrane</keyword>